<dbReference type="GO" id="GO:0008270">
    <property type="term" value="F:zinc ion binding"/>
    <property type="evidence" value="ECO:0007669"/>
    <property type="project" value="UniProtKB-KW"/>
</dbReference>
<feature type="region of interest" description="Disordered" evidence="4">
    <location>
        <begin position="129"/>
        <end position="275"/>
    </location>
</feature>
<evidence type="ECO:0000256" key="4">
    <source>
        <dbReference type="SAM" id="MobiDB-lite"/>
    </source>
</evidence>
<comment type="caution">
    <text evidence="6">The sequence shown here is derived from an EMBL/GenBank/DDBJ whole genome shotgun (WGS) entry which is preliminary data.</text>
</comment>
<evidence type="ECO:0000256" key="1">
    <source>
        <dbReference type="ARBA" id="ARBA00022723"/>
    </source>
</evidence>
<keyword evidence="7" id="KW-1185">Reference proteome</keyword>
<keyword evidence="1" id="KW-0479">Metal-binding</keyword>
<organism evidence="6 7">
    <name type="scientific">Fusarium globosum</name>
    <dbReference type="NCBI Taxonomy" id="78864"/>
    <lineage>
        <taxon>Eukaryota</taxon>
        <taxon>Fungi</taxon>
        <taxon>Dikarya</taxon>
        <taxon>Ascomycota</taxon>
        <taxon>Pezizomycotina</taxon>
        <taxon>Sordariomycetes</taxon>
        <taxon>Hypocreomycetidae</taxon>
        <taxon>Hypocreales</taxon>
        <taxon>Nectriaceae</taxon>
        <taxon>Fusarium</taxon>
        <taxon>Fusarium fujikuroi species complex</taxon>
    </lineage>
</organism>
<reference evidence="6 7" key="1">
    <citation type="submission" date="2020-05" db="EMBL/GenBank/DDBJ databases">
        <title>Identification and distribution of gene clusters putatively required for synthesis of sphingolipid metabolism inhibitors in phylogenetically diverse species of the filamentous fungus Fusarium.</title>
        <authorList>
            <person name="Kim H.-S."/>
            <person name="Busman M."/>
            <person name="Brown D.W."/>
            <person name="Divon H."/>
            <person name="Uhlig S."/>
            <person name="Proctor R.H."/>
        </authorList>
    </citation>
    <scope>NUCLEOTIDE SEQUENCE [LARGE SCALE GENOMIC DNA]</scope>
    <source>
        <strain evidence="6 7">NRRL 26131</strain>
    </source>
</reference>
<keyword evidence="2" id="KW-0863">Zinc-finger</keyword>
<evidence type="ECO:0000313" key="6">
    <source>
        <dbReference type="EMBL" id="KAF5699470.1"/>
    </source>
</evidence>
<feature type="compositionally biased region" description="Basic residues" evidence="4">
    <location>
        <begin position="234"/>
        <end position="251"/>
    </location>
</feature>
<keyword evidence="3" id="KW-0862">Zinc</keyword>
<gene>
    <name evidence="6" type="ORF">FGLOB1_11350</name>
</gene>
<feature type="compositionally biased region" description="Gly residues" evidence="4">
    <location>
        <begin position="258"/>
        <end position="268"/>
    </location>
</feature>
<evidence type="ECO:0000256" key="2">
    <source>
        <dbReference type="ARBA" id="ARBA00022771"/>
    </source>
</evidence>
<name>A0A8H5XSP2_9HYPO</name>
<dbReference type="Proteomes" id="UP000532311">
    <property type="component" value="Unassembled WGS sequence"/>
</dbReference>
<feature type="domain" description="RanBP2-type" evidence="5">
    <location>
        <begin position="58"/>
        <end position="79"/>
    </location>
</feature>
<dbReference type="EMBL" id="JAAQPF010000577">
    <property type="protein sequence ID" value="KAF5699470.1"/>
    <property type="molecule type" value="Genomic_DNA"/>
</dbReference>
<dbReference type="AlphaFoldDB" id="A0A8H5XSP2"/>
<feature type="region of interest" description="Disordered" evidence="4">
    <location>
        <begin position="1"/>
        <end position="31"/>
    </location>
</feature>
<evidence type="ECO:0000313" key="7">
    <source>
        <dbReference type="Proteomes" id="UP000532311"/>
    </source>
</evidence>
<sequence>MQPADPNGPSPNQPPPNPPNPPGASRRLPLPPLGTKYAHLPTYFTGINLSTRVDHMGWRCHDVSCLAVNSMPYPRCRQCHLQREAGAHALGPQYEFIGILVHVDGRTNEHWYYPDTLAIQEMYRGSAPRDLLKSGSPPVSWRPGGIDGIDPNNNPPAAERSGNPGVGAQNNTSAPLGAVDAVGTNGEGSAARTGEVIEVSHMGGEVENGRNREVDDEDLEEPEEQEEEEEAQSKRRGKQPARQAPSKKRKKLPENGGEAQGGATGSGSGKRKNRA</sequence>
<dbReference type="InterPro" id="IPR001876">
    <property type="entry name" value="Znf_RanBP2"/>
</dbReference>
<accession>A0A8H5XSP2</accession>
<evidence type="ECO:0000256" key="3">
    <source>
        <dbReference type="ARBA" id="ARBA00022833"/>
    </source>
</evidence>
<proteinExistence type="predicted"/>
<feature type="compositionally biased region" description="Pro residues" evidence="4">
    <location>
        <begin position="1"/>
        <end position="22"/>
    </location>
</feature>
<dbReference type="PROSITE" id="PS01358">
    <property type="entry name" value="ZF_RANBP2_1"/>
    <property type="match status" value="1"/>
</dbReference>
<feature type="compositionally biased region" description="Acidic residues" evidence="4">
    <location>
        <begin position="214"/>
        <end position="230"/>
    </location>
</feature>
<protein>
    <recommendedName>
        <fullName evidence="5">RanBP2-type domain-containing protein</fullName>
    </recommendedName>
</protein>
<evidence type="ECO:0000259" key="5">
    <source>
        <dbReference type="PROSITE" id="PS01358"/>
    </source>
</evidence>